<comment type="caution">
    <text evidence="3">The sequence shown here is derived from an EMBL/GenBank/DDBJ whole genome shotgun (WGS) entry which is preliminary data.</text>
</comment>
<dbReference type="EMBL" id="NGKM01000029">
    <property type="protein sequence ID" value="OWK65093.1"/>
    <property type="molecule type" value="Genomic_DNA"/>
</dbReference>
<feature type="transmembrane region" description="Helical" evidence="1">
    <location>
        <begin position="269"/>
        <end position="285"/>
    </location>
</feature>
<feature type="transmembrane region" description="Helical" evidence="1">
    <location>
        <begin position="128"/>
        <end position="147"/>
    </location>
</feature>
<feature type="transmembrane region" description="Helical" evidence="1">
    <location>
        <begin position="154"/>
        <end position="174"/>
    </location>
</feature>
<protein>
    <recommendedName>
        <fullName evidence="2">Acyltransferase 3 domain-containing protein</fullName>
    </recommendedName>
</protein>
<organism evidence="3 4">
    <name type="scientific">Acinetobacter baumannii</name>
    <dbReference type="NCBI Taxonomy" id="470"/>
    <lineage>
        <taxon>Bacteria</taxon>
        <taxon>Pseudomonadati</taxon>
        <taxon>Pseudomonadota</taxon>
        <taxon>Gammaproteobacteria</taxon>
        <taxon>Moraxellales</taxon>
        <taxon>Moraxellaceae</taxon>
        <taxon>Acinetobacter</taxon>
        <taxon>Acinetobacter calcoaceticus/baumannii complex</taxon>
    </lineage>
</organism>
<accession>A0A854MZT4</accession>
<keyword evidence="1" id="KW-0472">Membrane</keyword>
<evidence type="ECO:0000313" key="3">
    <source>
        <dbReference type="EMBL" id="OWK65093.1"/>
    </source>
</evidence>
<name>A0A854MZT4_ACIBA</name>
<keyword evidence="1" id="KW-0812">Transmembrane</keyword>
<evidence type="ECO:0000256" key="1">
    <source>
        <dbReference type="SAM" id="Phobius"/>
    </source>
</evidence>
<dbReference type="Pfam" id="PF01757">
    <property type="entry name" value="Acyl_transf_3"/>
    <property type="match status" value="1"/>
</dbReference>
<feature type="transmembrane region" description="Helical" evidence="1">
    <location>
        <begin position="35"/>
        <end position="52"/>
    </location>
</feature>
<dbReference type="Proteomes" id="UP000197394">
    <property type="component" value="Unassembled WGS sequence"/>
</dbReference>
<dbReference type="PANTHER" id="PTHR23028:SF53">
    <property type="entry name" value="ACYL_TRANSF_3 DOMAIN-CONTAINING PROTEIN"/>
    <property type="match status" value="1"/>
</dbReference>
<dbReference type="GO" id="GO:0016747">
    <property type="term" value="F:acyltransferase activity, transferring groups other than amino-acyl groups"/>
    <property type="evidence" value="ECO:0007669"/>
    <property type="project" value="InterPro"/>
</dbReference>
<keyword evidence="1" id="KW-1133">Transmembrane helix</keyword>
<feature type="transmembrane region" description="Helical" evidence="1">
    <location>
        <begin position="73"/>
        <end position="90"/>
    </location>
</feature>
<sequence length="342" mass="39931">MSHFKFYSAMYLGNQWIYDKNYFEFISFGNQATNTGKIGVAIFFMISGYLFYRLLDKDTLDIKVFFANRFYRIYPLYAFVISICVLYIFLTGEEAINLVNLWETLKWYAFLGQYDEINIVVMTSGVEWTLKLEILMYTSIPVLFFLFSKTKNKIARHGFIIASILILFALGFLLRIYGKVYIDPRAVLCFYIGYLALELKKYSVLGFFKTKLAAFISILLFISSFFVTSHNLFYLYIILSCGFGFICLSAGNTIFGLLKTPQLQKLGEISYSIYLVHGLVLYFYMKLINYFAITNEVYLLFSVIILFFITYSISSFTYLNIEQRFSQEKPLNKRLNANVNIN</sequence>
<dbReference type="PANTHER" id="PTHR23028">
    <property type="entry name" value="ACETYLTRANSFERASE"/>
    <property type="match status" value="1"/>
</dbReference>
<dbReference type="GO" id="GO:0016020">
    <property type="term" value="C:membrane"/>
    <property type="evidence" value="ECO:0007669"/>
    <property type="project" value="TreeGrafter"/>
</dbReference>
<feature type="transmembrane region" description="Helical" evidence="1">
    <location>
        <begin position="297"/>
        <end position="319"/>
    </location>
</feature>
<feature type="transmembrane region" description="Helical" evidence="1">
    <location>
        <begin position="204"/>
        <end position="227"/>
    </location>
</feature>
<dbReference type="InterPro" id="IPR050879">
    <property type="entry name" value="Acyltransferase_3"/>
</dbReference>
<dbReference type="GO" id="GO:0000271">
    <property type="term" value="P:polysaccharide biosynthetic process"/>
    <property type="evidence" value="ECO:0007669"/>
    <property type="project" value="TreeGrafter"/>
</dbReference>
<proteinExistence type="predicted"/>
<feature type="transmembrane region" description="Helical" evidence="1">
    <location>
        <begin position="233"/>
        <end position="257"/>
    </location>
</feature>
<dbReference type="AlphaFoldDB" id="A0A854MZT4"/>
<feature type="transmembrane region" description="Helical" evidence="1">
    <location>
        <begin position="180"/>
        <end position="197"/>
    </location>
</feature>
<dbReference type="RefSeq" id="WP_088360633.1">
    <property type="nucleotide sequence ID" value="NZ_NGKM01000029.1"/>
</dbReference>
<evidence type="ECO:0000313" key="4">
    <source>
        <dbReference type="Proteomes" id="UP000197394"/>
    </source>
</evidence>
<dbReference type="InterPro" id="IPR002656">
    <property type="entry name" value="Acyl_transf_3_dom"/>
</dbReference>
<gene>
    <name evidence="3" type="ORF">CBE85_18660</name>
</gene>
<feature type="domain" description="Acyltransferase 3" evidence="2">
    <location>
        <begin position="23"/>
        <end position="310"/>
    </location>
</feature>
<reference evidence="3 4" key="1">
    <citation type="submission" date="2017-05" db="EMBL/GenBank/DDBJ databases">
        <title>Draft genome sequence of MDR A. baumannii AB360.</title>
        <authorList>
            <person name="Wareham D.W."/>
            <person name="Bean D.C."/>
        </authorList>
    </citation>
    <scope>NUCLEOTIDE SEQUENCE [LARGE SCALE GENOMIC DNA]</scope>
    <source>
        <strain evidence="3 4">AB360</strain>
    </source>
</reference>
<evidence type="ECO:0000259" key="2">
    <source>
        <dbReference type="Pfam" id="PF01757"/>
    </source>
</evidence>